<dbReference type="GO" id="GO:0004672">
    <property type="term" value="F:protein kinase activity"/>
    <property type="evidence" value="ECO:0007669"/>
    <property type="project" value="InterPro"/>
</dbReference>
<dbReference type="InterPro" id="IPR000719">
    <property type="entry name" value="Prot_kinase_dom"/>
</dbReference>
<dbReference type="InterPro" id="IPR011009">
    <property type="entry name" value="Kinase-like_dom_sf"/>
</dbReference>
<proteinExistence type="predicted"/>
<reference evidence="2 3" key="2">
    <citation type="journal article" date="2017" name="Genome Biol.">
        <title>New reference genome sequences of hot pepper reveal the massive evolution of plant disease-resistance genes by retroduplication.</title>
        <authorList>
            <person name="Kim S."/>
            <person name="Park J."/>
            <person name="Yeom S.I."/>
            <person name="Kim Y.M."/>
            <person name="Seo E."/>
            <person name="Kim K.T."/>
            <person name="Kim M.S."/>
            <person name="Lee J.M."/>
            <person name="Cheong K."/>
            <person name="Shin H.S."/>
            <person name="Kim S.B."/>
            <person name="Han K."/>
            <person name="Lee J."/>
            <person name="Park M."/>
            <person name="Lee H.A."/>
            <person name="Lee H.Y."/>
            <person name="Lee Y."/>
            <person name="Oh S."/>
            <person name="Lee J.H."/>
            <person name="Choi E."/>
            <person name="Choi E."/>
            <person name="Lee S.E."/>
            <person name="Jeon J."/>
            <person name="Kim H."/>
            <person name="Choi G."/>
            <person name="Song H."/>
            <person name="Lee J."/>
            <person name="Lee S.C."/>
            <person name="Kwon J.K."/>
            <person name="Lee H.Y."/>
            <person name="Koo N."/>
            <person name="Hong Y."/>
            <person name="Kim R.W."/>
            <person name="Kang W.H."/>
            <person name="Huh J.H."/>
            <person name="Kang B.C."/>
            <person name="Yang T.J."/>
            <person name="Lee Y.H."/>
            <person name="Bennetzen J.L."/>
            <person name="Choi D."/>
        </authorList>
    </citation>
    <scope>NUCLEOTIDE SEQUENCE [LARGE SCALE GENOMIC DNA]</scope>
    <source>
        <strain evidence="3">cv. CM334</strain>
    </source>
</reference>
<reference evidence="2 3" key="1">
    <citation type="journal article" date="2014" name="Nat. Genet.">
        <title>Genome sequence of the hot pepper provides insights into the evolution of pungency in Capsicum species.</title>
        <authorList>
            <person name="Kim S."/>
            <person name="Park M."/>
            <person name="Yeom S.I."/>
            <person name="Kim Y.M."/>
            <person name="Lee J.M."/>
            <person name="Lee H.A."/>
            <person name="Seo E."/>
            <person name="Choi J."/>
            <person name="Cheong K."/>
            <person name="Kim K.T."/>
            <person name="Jung K."/>
            <person name="Lee G.W."/>
            <person name="Oh S.K."/>
            <person name="Bae C."/>
            <person name="Kim S.B."/>
            <person name="Lee H.Y."/>
            <person name="Kim S.Y."/>
            <person name="Kim M.S."/>
            <person name="Kang B.C."/>
            <person name="Jo Y.D."/>
            <person name="Yang H.B."/>
            <person name="Jeong H.J."/>
            <person name="Kang W.H."/>
            <person name="Kwon J.K."/>
            <person name="Shin C."/>
            <person name="Lim J.Y."/>
            <person name="Park J.H."/>
            <person name="Huh J.H."/>
            <person name="Kim J.S."/>
            <person name="Kim B.D."/>
            <person name="Cohen O."/>
            <person name="Paran I."/>
            <person name="Suh M.C."/>
            <person name="Lee S.B."/>
            <person name="Kim Y.K."/>
            <person name="Shin Y."/>
            <person name="Noh S.J."/>
            <person name="Park J."/>
            <person name="Seo Y.S."/>
            <person name="Kwon S.Y."/>
            <person name="Kim H.A."/>
            <person name="Park J.M."/>
            <person name="Kim H.J."/>
            <person name="Choi S.B."/>
            <person name="Bosland P.W."/>
            <person name="Reeves G."/>
            <person name="Jo S.H."/>
            <person name="Lee B.W."/>
            <person name="Cho H.T."/>
            <person name="Choi H.S."/>
            <person name="Lee M.S."/>
            <person name="Yu Y."/>
            <person name="Do Choi Y."/>
            <person name="Park B.S."/>
            <person name="van Deynze A."/>
            <person name="Ashrafi H."/>
            <person name="Hill T."/>
            <person name="Kim W.T."/>
            <person name="Pai H.S."/>
            <person name="Ahn H.K."/>
            <person name="Yeam I."/>
            <person name="Giovannoni J.J."/>
            <person name="Rose J.K."/>
            <person name="Sorensen I."/>
            <person name="Lee S.J."/>
            <person name="Kim R.W."/>
            <person name="Choi I.Y."/>
            <person name="Choi B.S."/>
            <person name="Lim J.S."/>
            <person name="Lee Y.H."/>
            <person name="Choi D."/>
        </authorList>
    </citation>
    <scope>NUCLEOTIDE SEQUENCE [LARGE SCALE GENOMIC DNA]</scope>
    <source>
        <strain evidence="3">cv. CM334</strain>
    </source>
</reference>
<keyword evidence="3" id="KW-1185">Reference proteome</keyword>
<name>A0A2G3A1K0_CAPAN</name>
<dbReference type="Gramene" id="PHT88117">
    <property type="protein sequence ID" value="PHT88117"/>
    <property type="gene ID" value="T459_10223"/>
</dbReference>
<dbReference type="InterPro" id="IPR001245">
    <property type="entry name" value="Ser-Thr/Tyr_kinase_cat_dom"/>
</dbReference>
<evidence type="ECO:0000259" key="1">
    <source>
        <dbReference type="PROSITE" id="PS50011"/>
    </source>
</evidence>
<dbReference type="AlphaFoldDB" id="A0A2G3A1K0"/>
<dbReference type="EMBL" id="AYRZ02000003">
    <property type="protein sequence ID" value="PHT88117.1"/>
    <property type="molecule type" value="Genomic_DNA"/>
</dbReference>
<protein>
    <recommendedName>
        <fullName evidence="1">Protein kinase domain-containing protein</fullName>
    </recommendedName>
</protein>
<dbReference type="PROSITE" id="PS50011">
    <property type="entry name" value="PROTEIN_KINASE_DOM"/>
    <property type="match status" value="1"/>
</dbReference>
<sequence length="122" mass="13795">MISCLLIYPEYLRSGRATEKSDVYSFGVLLLELVTGKRPTDPSFVNRGLNVVGWMNTLLKENKPEDILVKRCRDADAETVEPILEIAARYTDANPDDRPSMQQVLQYLEQEVMSPCKSINGD</sequence>
<evidence type="ECO:0000313" key="2">
    <source>
        <dbReference type="EMBL" id="PHT88117.1"/>
    </source>
</evidence>
<dbReference type="PANTHER" id="PTHR48055">
    <property type="entry name" value="LEUCINE-RICH REPEAT RECEPTOR PROTEIN KINASE EMS1"/>
    <property type="match status" value="1"/>
</dbReference>
<gene>
    <name evidence="2" type="ORF">T459_10223</name>
</gene>
<dbReference type="OMA" id="CSWHSEE"/>
<dbReference type="Gene3D" id="1.10.510.10">
    <property type="entry name" value="Transferase(Phosphotransferase) domain 1"/>
    <property type="match status" value="1"/>
</dbReference>
<evidence type="ECO:0000313" key="3">
    <source>
        <dbReference type="Proteomes" id="UP000222542"/>
    </source>
</evidence>
<organism evidence="2 3">
    <name type="scientific">Capsicum annuum</name>
    <name type="common">Capsicum pepper</name>
    <dbReference type="NCBI Taxonomy" id="4072"/>
    <lineage>
        <taxon>Eukaryota</taxon>
        <taxon>Viridiplantae</taxon>
        <taxon>Streptophyta</taxon>
        <taxon>Embryophyta</taxon>
        <taxon>Tracheophyta</taxon>
        <taxon>Spermatophyta</taxon>
        <taxon>Magnoliopsida</taxon>
        <taxon>eudicotyledons</taxon>
        <taxon>Gunneridae</taxon>
        <taxon>Pentapetalae</taxon>
        <taxon>asterids</taxon>
        <taxon>lamiids</taxon>
        <taxon>Solanales</taxon>
        <taxon>Solanaceae</taxon>
        <taxon>Solanoideae</taxon>
        <taxon>Capsiceae</taxon>
        <taxon>Capsicum</taxon>
    </lineage>
</organism>
<dbReference type="PANTHER" id="PTHR48055:SF46">
    <property type="entry name" value="LEUCINE-RICH REPEAT SERINE_THREONINE-PROTEIN KINASE 1"/>
    <property type="match status" value="1"/>
</dbReference>
<accession>A0A2G3A1K0</accession>
<dbReference type="SUPFAM" id="SSF56112">
    <property type="entry name" value="Protein kinase-like (PK-like)"/>
    <property type="match status" value="1"/>
</dbReference>
<dbReference type="InterPro" id="IPR051564">
    <property type="entry name" value="LRR_receptor-like_kinase"/>
</dbReference>
<dbReference type="Pfam" id="PF07714">
    <property type="entry name" value="PK_Tyr_Ser-Thr"/>
    <property type="match status" value="1"/>
</dbReference>
<feature type="domain" description="Protein kinase" evidence="1">
    <location>
        <begin position="1"/>
        <end position="113"/>
    </location>
</feature>
<dbReference type="GO" id="GO:0005524">
    <property type="term" value="F:ATP binding"/>
    <property type="evidence" value="ECO:0007669"/>
    <property type="project" value="InterPro"/>
</dbReference>
<dbReference type="Proteomes" id="UP000222542">
    <property type="component" value="Unassembled WGS sequence"/>
</dbReference>
<comment type="caution">
    <text evidence="2">The sequence shown here is derived from an EMBL/GenBank/DDBJ whole genome shotgun (WGS) entry which is preliminary data.</text>
</comment>
<dbReference type="STRING" id="4072.A0A2G3A1K0"/>